<comment type="similarity">
    <text evidence="1 3">Belongs to the cytochrome P450 family.</text>
</comment>
<dbReference type="AlphaFoldDB" id="U5D0Q7"/>
<keyword evidence="3" id="KW-0503">Monooxygenase</keyword>
<dbReference type="GO" id="GO:0020037">
    <property type="term" value="F:heme binding"/>
    <property type="evidence" value="ECO:0007669"/>
    <property type="project" value="InterPro"/>
</dbReference>
<dbReference type="PRINTS" id="PR00463">
    <property type="entry name" value="EP450I"/>
</dbReference>
<dbReference type="Gene3D" id="1.10.630.10">
    <property type="entry name" value="Cytochrome P450"/>
    <property type="match status" value="1"/>
</dbReference>
<evidence type="ECO:0008006" key="6">
    <source>
        <dbReference type="Google" id="ProtNLM"/>
    </source>
</evidence>
<dbReference type="Gramene" id="ERN14972">
    <property type="protein sequence ID" value="ERN14972"/>
    <property type="gene ID" value="AMTR_s00032p00218900"/>
</dbReference>
<dbReference type="EMBL" id="KI392518">
    <property type="protein sequence ID" value="ERN14972.1"/>
    <property type="molecule type" value="Genomic_DNA"/>
</dbReference>
<dbReference type="PRINTS" id="PR00385">
    <property type="entry name" value="P450"/>
</dbReference>
<evidence type="ECO:0000256" key="1">
    <source>
        <dbReference type="ARBA" id="ARBA00010617"/>
    </source>
</evidence>
<dbReference type="OMA" id="PAMWENP"/>
<evidence type="ECO:0000256" key="2">
    <source>
        <dbReference type="PIRSR" id="PIRSR602401-1"/>
    </source>
</evidence>
<dbReference type="FunFam" id="1.10.630.10:FF:000163">
    <property type="entry name" value="Geraniol 8-hydroxylase"/>
    <property type="match status" value="1"/>
</dbReference>
<dbReference type="PANTHER" id="PTHR47950:SF44">
    <property type="entry name" value="CYTOCHROME P450, FAMILY 76, SUBFAMILY C, POLYPEPTIDE 5-RELATED"/>
    <property type="match status" value="1"/>
</dbReference>
<dbReference type="GO" id="GO:0016020">
    <property type="term" value="C:membrane"/>
    <property type="evidence" value="ECO:0000318"/>
    <property type="project" value="GO_Central"/>
</dbReference>
<keyword evidence="2 3" id="KW-0408">Iron</keyword>
<dbReference type="InterPro" id="IPR036396">
    <property type="entry name" value="Cyt_P450_sf"/>
</dbReference>
<keyword evidence="3" id="KW-0560">Oxidoreductase</keyword>
<dbReference type="InterPro" id="IPR001128">
    <property type="entry name" value="Cyt_P450"/>
</dbReference>
<dbReference type="InterPro" id="IPR002401">
    <property type="entry name" value="Cyt_P450_E_grp-I"/>
</dbReference>
<organism evidence="4 5">
    <name type="scientific">Amborella trichopoda</name>
    <dbReference type="NCBI Taxonomy" id="13333"/>
    <lineage>
        <taxon>Eukaryota</taxon>
        <taxon>Viridiplantae</taxon>
        <taxon>Streptophyta</taxon>
        <taxon>Embryophyta</taxon>
        <taxon>Tracheophyta</taxon>
        <taxon>Spermatophyta</taxon>
        <taxon>Magnoliopsida</taxon>
        <taxon>Amborellales</taxon>
        <taxon>Amborellaceae</taxon>
        <taxon>Amborella</taxon>
    </lineage>
</organism>
<feature type="binding site" description="axial binding residue" evidence="2">
    <location>
        <position position="144"/>
    </location>
    <ligand>
        <name>heme</name>
        <dbReference type="ChEBI" id="CHEBI:30413"/>
    </ligand>
    <ligandPart>
        <name>Fe</name>
        <dbReference type="ChEBI" id="CHEBI:18248"/>
    </ligandPart>
</feature>
<keyword evidence="5" id="KW-1185">Reference proteome</keyword>
<protein>
    <recommendedName>
        <fullName evidence="6">Cytochrome P450</fullName>
    </recommendedName>
</protein>
<evidence type="ECO:0000256" key="3">
    <source>
        <dbReference type="RuleBase" id="RU000461"/>
    </source>
</evidence>
<gene>
    <name evidence="4" type="ORF">AMTR_s00032p00218900</name>
</gene>
<dbReference type="Proteomes" id="UP000017836">
    <property type="component" value="Unassembled WGS sequence"/>
</dbReference>
<dbReference type="PROSITE" id="PS00086">
    <property type="entry name" value="CYTOCHROME_P450"/>
    <property type="match status" value="1"/>
</dbReference>
<dbReference type="PANTHER" id="PTHR47950">
    <property type="entry name" value="CYTOCHROME P450, FAMILY 76, SUBFAMILY C, POLYPEPTIDE 5-RELATED"/>
    <property type="match status" value="1"/>
</dbReference>
<dbReference type="HOGENOM" id="CLU_001570_29_0_1"/>
<dbReference type="STRING" id="13333.U5D0Q7"/>
<evidence type="ECO:0000313" key="4">
    <source>
        <dbReference type="EMBL" id="ERN14972.1"/>
    </source>
</evidence>
<dbReference type="eggNOG" id="KOG0156">
    <property type="taxonomic scope" value="Eukaryota"/>
</dbReference>
<dbReference type="GO" id="GO:0016709">
    <property type="term" value="F:oxidoreductase activity, acting on paired donors, with incorporation or reduction of molecular oxygen, NAD(P)H as one donor, and incorporation of one atom of oxygen"/>
    <property type="evidence" value="ECO:0000318"/>
    <property type="project" value="GO_Central"/>
</dbReference>
<comment type="cofactor">
    <cofactor evidence="2">
        <name>heme</name>
        <dbReference type="ChEBI" id="CHEBI:30413"/>
    </cofactor>
</comment>
<keyword evidence="2 3" id="KW-0349">Heme</keyword>
<dbReference type="SUPFAM" id="SSF48264">
    <property type="entry name" value="Cytochrome P450"/>
    <property type="match status" value="1"/>
</dbReference>
<sequence>MYAAGSETTATTVEWAMAELLHNPNKMAMAKQELKENIGSTMHTVEETDLGRLPYLQAVVKETLRLHPPVPLLLPHRADVTVKVRGYVIPKHTQVLVNAWAIGRDVQVWENPTAFIPERFVGSNINYKGRDFQYIPFGAGRRICPGLPLGVRMVQIVLASLLHSFDWELPDGLKPEEMDMRDKFGVTLQKAVPLEAVPVKGEGSLRVE</sequence>
<proteinExistence type="inferred from homology"/>
<reference evidence="5" key="1">
    <citation type="journal article" date="2013" name="Science">
        <title>The Amborella genome and the evolution of flowering plants.</title>
        <authorList>
            <consortium name="Amborella Genome Project"/>
        </authorList>
    </citation>
    <scope>NUCLEOTIDE SEQUENCE [LARGE SCALE GENOMIC DNA]</scope>
</reference>
<accession>U5D0Q7</accession>
<name>U5D0Q7_AMBTC</name>
<dbReference type="InterPro" id="IPR017972">
    <property type="entry name" value="Cyt_P450_CS"/>
</dbReference>
<dbReference type="GO" id="GO:0005506">
    <property type="term" value="F:iron ion binding"/>
    <property type="evidence" value="ECO:0007669"/>
    <property type="project" value="InterPro"/>
</dbReference>
<dbReference type="Pfam" id="PF00067">
    <property type="entry name" value="p450"/>
    <property type="match status" value="1"/>
</dbReference>
<evidence type="ECO:0000313" key="5">
    <source>
        <dbReference type="Proteomes" id="UP000017836"/>
    </source>
</evidence>
<keyword evidence="2 3" id="KW-0479">Metal-binding</keyword>